<proteinExistence type="predicted"/>
<feature type="compositionally biased region" description="Polar residues" evidence="1">
    <location>
        <begin position="190"/>
        <end position="205"/>
    </location>
</feature>
<dbReference type="OrthoDB" id="5890164at2759"/>
<feature type="compositionally biased region" description="Basic and acidic residues" evidence="1">
    <location>
        <begin position="389"/>
        <end position="402"/>
    </location>
</feature>
<dbReference type="Proteomes" id="UP000580250">
    <property type="component" value="Unassembled WGS sequence"/>
</dbReference>
<feature type="transmembrane region" description="Helical" evidence="2">
    <location>
        <begin position="24"/>
        <end position="45"/>
    </location>
</feature>
<feature type="compositionally biased region" description="Polar residues" evidence="1">
    <location>
        <begin position="403"/>
        <end position="413"/>
    </location>
</feature>
<feature type="transmembrane region" description="Helical" evidence="2">
    <location>
        <begin position="273"/>
        <end position="293"/>
    </location>
</feature>
<sequence>MVQQQQHKMTSGKATTPADKHNDLLFLMVNCIQILCVLIVLMQALSTTELRGNFYYADRANIRKMLLESDGLRCKEFVIYNAEPPTPQEKWDEHLSNSGYATLKDREERSEGSKDHPPSSGRILTILERSLKVTGDEVNSTTGELKMRISLLFEWKTGHGQLDVLQLPEDAENLTESILRESPDIASLNTSLPNITSTNKGTANTAKIPLPSVASSEETKDVEEKEDPANSDNQIQPRFPNGTHAYKINKMEGMQENKPADVFDPFNHVAKHLLVYTLASFLHLIIQFCRCALSDNNGRYSVCELIFLVVSIVVWGIMLVLTSSTSMNWDSLWMCTNFRPEKPKVFIVAVVGDFDDFSIQISIFLDLFCCAGCSLPVRGSVCMRDDVRRGSDQKCEGGRGKSEASSPPKNNNAIVAASTDDTTSTSILLPFTVHGGKIGGNIQQAKLVREDFCMITVKEN</sequence>
<evidence type="ECO:0000313" key="3">
    <source>
        <dbReference type="EMBL" id="CAD2172590.1"/>
    </source>
</evidence>
<comment type="caution">
    <text evidence="3">The sequence shown here is derived from an EMBL/GenBank/DDBJ whole genome shotgun (WGS) entry which is preliminary data.</text>
</comment>
<reference evidence="3 4" key="1">
    <citation type="submission" date="2020-08" db="EMBL/GenBank/DDBJ databases">
        <authorList>
            <person name="Koutsovoulos G."/>
            <person name="Danchin GJ E."/>
        </authorList>
    </citation>
    <scope>NUCLEOTIDE SEQUENCE [LARGE SCALE GENOMIC DNA]</scope>
</reference>
<organism evidence="3 4">
    <name type="scientific">Meloidogyne enterolobii</name>
    <name type="common">Root-knot nematode worm</name>
    <name type="synonym">Meloidogyne mayaguensis</name>
    <dbReference type="NCBI Taxonomy" id="390850"/>
    <lineage>
        <taxon>Eukaryota</taxon>
        <taxon>Metazoa</taxon>
        <taxon>Ecdysozoa</taxon>
        <taxon>Nematoda</taxon>
        <taxon>Chromadorea</taxon>
        <taxon>Rhabditida</taxon>
        <taxon>Tylenchina</taxon>
        <taxon>Tylenchomorpha</taxon>
        <taxon>Tylenchoidea</taxon>
        <taxon>Meloidogynidae</taxon>
        <taxon>Meloidogyninae</taxon>
        <taxon>Meloidogyne</taxon>
    </lineage>
</organism>
<keyword evidence="2" id="KW-0812">Transmembrane</keyword>
<keyword evidence="2" id="KW-1133">Transmembrane helix</keyword>
<feature type="region of interest" description="Disordered" evidence="1">
    <location>
        <begin position="190"/>
        <end position="238"/>
    </location>
</feature>
<accession>A0A6V7VCE5</accession>
<feature type="transmembrane region" description="Helical" evidence="2">
    <location>
        <begin position="305"/>
        <end position="324"/>
    </location>
</feature>
<evidence type="ECO:0000256" key="1">
    <source>
        <dbReference type="SAM" id="MobiDB-lite"/>
    </source>
</evidence>
<gene>
    <name evidence="3" type="ORF">MENT_LOCUS24150</name>
</gene>
<name>A0A6V7VCE5_MELEN</name>
<dbReference type="AlphaFoldDB" id="A0A6V7VCE5"/>
<dbReference type="EMBL" id="CAJEWN010000203">
    <property type="protein sequence ID" value="CAD2172590.1"/>
    <property type="molecule type" value="Genomic_DNA"/>
</dbReference>
<evidence type="ECO:0000313" key="4">
    <source>
        <dbReference type="Proteomes" id="UP000580250"/>
    </source>
</evidence>
<evidence type="ECO:0000256" key="2">
    <source>
        <dbReference type="SAM" id="Phobius"/>
    </source>
</evidence>
<keyword evidence="2" id="KW-0472">Membrane</keyword>
<feature type="transmembrane region" description="Helical" evidence="2">
    <location>
        <begin position="357"/>
        <end position="377"/>
    </location>
</feature>
<protein>
    <submittedName>
        <fullName evidence="3">Uncharacterized protein</fullName>
    </submittedName>
</protein>
<feature type="region of interest" description="Disordered" evidence="1">
    <location>
        <begin position="389"/>
        <end position="414"/>
    </location>
</feature>